<dbReference type="InterPro" id="IPR036390">
    <property type="entry name" value="WH_DNA-bd_sf"/>
</dbReference>
<dbReference type="SUPFAM" id="SSF46785">
    <property type="entry name" value="Winged helix' DNA-binding domain"/>
    <property type="match status" value="1"/>
</dbReference>
<dbReference type="AlphaFoldDB" id="A0A1G6TZ08"/>
<proteinExistence type="inferred from homology"/>
<keyword evidence="2" id="KW-0805">Transcription regulation</keyword>
<dbReference type="InterPro" id="IPR005650">
    <property type="entry name" value="BlaI_family"/>
</dbReference>
<gene>
    <name evidence="5" type="ORF">SAMN04489747_0751</name>
</gene>
<evidence type="ECO:0000256" key="4">
    <source>
        <dbReference type="ARBA" id="ARBA00023163"/>
    </source>
</evidence>
<accession>A0A1G6TZ08</accession>
<dbReference type="EMBL" id="LT629688">
    <property type="protein sequence ID" value="SDD34392.1"/>
    <property type="molecule type" value="Genomic_DNA"/>
</dbReference>
<evidence type="ECO:0000256" key="2">
    <source>
        <dbReference type="ARBA" id="ARBA00023015"/>
    </source>
</evidence>
<dbReference type="Pfam" id="PF03965">
    <property type="entry name" value="Penicillinase_R"/>
    <property type="match status" value="1"/>
</dbReference>
<reference evidence="5 6" key="1">
    <citation type="submission" date="2016-10" db="EMBL/GenBank/DDBJ databases">
        <authorList>
            <person name="de Groot N.N."/>
        </authorList>
    </citation>
    <scope>NUCLEOTIDE SEQUENCE [LARGE SCALE GENOMIC DNA]</scope>
    <source>
        <strain evidence="5 6">MON 2.2</strain>
    </source>
</reference>
<sequence length="135" mass="14920">MNNLGELERAVMERLWAAGQSLSVRDVHSALGDERDLAYTTVMTVLDRLAKKHVVNRERDGRAWIYRPVQSRESMVADIMHTALDDRDVDRTAALVAFVDRVSPAEMALLREALGEVEARAAGRPGPLPPGSDQA</sequence>
<dbReference type="STRING" id="675864.SAMN04489747_0751"/>
<evidence type="ECO:0000313" key="6">
    <source>
        <dbReference type="Proteomes" id="UP000198546"/>
    </source>
</evidence>
<keyword evidence="4" id="KW-0804">Transcription</keyword>
<dbReference type="GO" id="GO:0003677">
    <property type="term" value="F:DNA binding"/>
    <property type="evidence" value="ECO:0007669"/>
    <property type="project" value="UniProtKB-KW"/>
</dbReference>
<dbReference type="RefSeq" id="WP_090590768.1">
    <property type="nucleotide sequence ID" value="NZ_LT629688.1"/>
</dbReference>
<evidence type="ECO:0000256" key="3">
    <source>
        <dbReference type="ARBA" id="ARBA00023125"/>
    </source>
</evidence>
<evidence type="ECO:0000313" key="5">
    <source>
        <dbReference type="EMBL" id="SDD34392.1"/>
    </source>
</evidence>
<protein>
    <submittedName>
        <fullName evidence="5">Predicted transcriptional regulator</fullName>
    </submittedName>
</protein>
<dbReference type="PIRSF" id="PIRSF019455">
    <property type="entry name" value="CopR_AtkY"/>
    <property type="match status" value="1"/>
</dbReference>
<dbReference type="Gene3D" id="6.10.140.850">
    <property type="match status" value="1"/>
</dbReference>
<comment type="similarity">
    <text evidence="1">Belongs to the BlaI transcriptional regulatory family.</text>
</comment>
<keyword evidence="6" id="KW-1185">Reference proteome</keyword>
<dbReference type="Gene3D" id="1.10.10.10">
    <property type="entry name" value="Winged helix-like DNA-binding domain superfamily/Winged helix DNA-binding domain"/>
    <property type="match status" value="1"/>
</dbReference>
<dbReference type="OrthoDB" id="9813987at2"/>
<evidence type="ECO:0000256" key="1">
    <source>
        <dbReference type="ARBA" id="ARBA00011046"/>
    </source>
</evidence>
<keyword evidence="3" id="KW-0238">DNA-binding</keyword>
<dbReference type="InterPro" id="IPR036388">
    <property type="entry name" value="WH-like_DNA-bd_sf"/>
</dbReference>
<dbReference type="GO" id="GO:0045892">
    <property type="term" value="P:negative regulation of DNA-templated transcription"/>
    <property type="evidence" value="ECO:0007669"/>
    <property type="project" value="InterPro"/>
</dbReference>
<name>A0A1G6TZ08_9ACTN</name>
<organism evidence="5 6">
    <name type="scientific">Auraticoccus monumenti</name>
    <dbReference type="NCBI Taxonomy" id="675864"/>
    <lineage>
        <taxon>Bacteria</taxon>
        <taxon>Bacillati</taxon>
        <taxon>Actinomycetota</taxon>
        <taxon>Actinomycetes</taxon>
        <taxon>Propionibacteriales</taxon>
        <taxon>Propionibacteriaceae</taxon>
        <taxon>Auraticoccus</taxon>
    </lineage>
</organism>
<dbReference type="Proteomes" id="UP000198546">
    <property type="component" value="Chromosome i"/>
</dbReference>